<dbReference type="OrthoDB" id="5192349at2"/>
<dbReference type="InterPro" id="IPR029447">
    <property type="entry name" value="DUF4439"/>
</dbReference>
<dbReference type="EMBL" id="FNBE01000004">
    <property type="protein sequence ID" value="SDF33225.1"/>
    <property type="molecule type" value="Genomic_DNA"/>
</dbReference>
<gene>
    <name evidence="2" type="ORF">SAMN05216377_104269</name>
</gene>
<dbReference type="AlphaFoldDB" id="A0A1G7K7S3"/>
<dbReference type="CDD" id="cd00657">
    <property type="entry name" value="Ferritin_like"/>
    <property type="match status" value="1"/>
</dbReference>
<evidence type="ECO:0000259" key="1">
    <source>
        <dbReference type="Pfam" id="PF14530"/>
    </source>
</evidence>
<sequence length="150" mass="15870">MSSTQLDPEAIAALQAALAAEHAALWVYTLIVAFVPPDQAAVARTDIEAHRTLRGQIEQTLTDVGARPVSAEPAYRTPTPVTDALSAGRLAVTAEADVLAAWRSVLEQTTQVPLRAAAFKALSEGTARAARWRLATNTLPVVPPLPGITR</sequence>
<organism evidence="2 3">
    <name type="scientific">Pseudonocardia oroxyli</name>
    <dbReference type="NCBI Taxonomy" id="366584"/>
    <lineage>
        <taxon>Bacteria</taxon>
        <taxon>Bacillati</taxon>
        <taxon>Actinomycetota</taxon>
        <taxon>Actinomycetes</taxon>
        <taxon>Pseudonocardiales</taxon>
        <taxon>Pseudonocardiaceae</taxon>
        <taxon>Pseudonocardia</taxon>
    </lineage>
</organism>
<dbReference type="InterPro" id="IPR012347">
    <property type="entry name" value="Ferritin-like"/>
</dbReference>
<proteinExistence type="predicted"/>
<dbReference type="Proteomes" id="UP000198967">
    <property type="component" value="Unassembled WGS sequence"/>
</dbReference>
<evidence type="ECO:0000313" key="2">
    <source>
        <dbReference type="EMBL" id="SDF33225.1"/>
    </source>
</evidence>
<keyword evidence="3" id="KW-1185">Reference proteome</keyword>
<protein>
    <recommendedName>
        <fullName evidence="1">DUF4439 domain-containing protein</fullName>
    </recommendedName>
</protein>
<dbReference type="SUPFAM" id="SSF47240">
    <property type="entry name" value="Ferritin-like"/>
    <property type="match status" value="1"/>
</dbReference>
<evidence type="ECO:0000313" key="3">
    <source>
        <dbReference type="Proteomes" id="UP000198967"/>
    </source>
</evidence>
<accession>A0A1G7K7S3</accession>
<reference evidence="2 3" key="1">
    <citation type="submission" date="2016-10" db="EMBL/GenBank/DDBJ databases">
        <authorList>
            <person name="de Groot N.N."/>
        </authorList>
    </citation>
    <scope>NUCLEOTIDE SEQUENCE [LARGE SCALE GENOMIC DNA]</scope>
    <source>
        <strain evidence="2 3">CGMCC 4.3143</strain>
    </source>
</reference>
<dbReference type="InterPro" id="IPR009078">
    <property type="entry name" value="Ferritin-like_SF"/>
</dbReference>
<dbReference type="Pfam" id="PF14530">
    <property type="entry name" value="DUF4439"/>
    <property type="match status" value="1"/>
</dbReference>
<dbReference type="Gene3D" id="1.20.1260.10">
    <property type="match status" value="1"/>
</dbReference>
<dbReference type="RefSeq" id="WP_093079290.1">
    <property type="nucleotide sequence ID" value="NZ_FNBE01000004.1"/>
</dbReference>
<dbReference type="STRING" id="366584.SAMN05216377_104269"/>
<feature type="domain" description="DUF4439" evidence="1">
    <location>
        <begin position="13"/>
        <end position="149"/>
    </location>
</feature>
<name>A0A1G7K7S3_PSEOR</name>